<evidence type="ECO:0000313" key="2">
    <source>
        <dbReference type="EMBL" id="TQM83927.1"/>
    </source>
</evidence>
<sequence length="274" mass="29211">MSHAREPETTPTAKPSAAGRGRLEPDLDPATAVASGQPRSAPPGVVRSVALAVQRAAGNRAATALVEGVGPTVQRTVGIVDPPGYEQSGVLRGEKTGDYKNAEFDFTAKFDPVPAGTAQHPLEVRQEIRWDKEYEDTAGGPPPHFGDAAADVWHEDRSPDTPANDVDPAVPGTRYGHRAGKYANPFQERDDLDKYVEAGDRTFSDRLIGEEYVGSDSPKVGLASQGRFDFRLTAVDTTAGDRVLATSETLTVDWNDAADEPSSAQEGETDRAGQ</sequence>
<evidence type="ECO:0000313" key="3">
    <source>
        <dbReference type="Proteomes" id="UP000316628"/>
    </source>
</evidence>
<protein>
    <submittedName>
        <fullName evidence="2">Uncharacterized protein</fullName>
    </submittedName>
</protein>
<feature type="region of interest" description="Disordered" evidence="1">
    <location>
        <begin position="253"/>
        <end position="274"/>
    </location>
</feature>
<dbReference type="AlphaFoldDB" id="A0A543JM49"/>
<dbReference type="OrthoDB" id="9820121at2"/>
<dbReference type="EMBL" id="VFPP01000001">
    <property type="protein sequence ID" value="TQM83927.1"/>
    <property type="molecule type" value="Genomic_DNA"/>
</dbReference>
<dbReference type="Proteomes" id="UP000316628">
    <property type="component" value="Unassembled WGS sequence"/>
</dbReference>
<reference evidence="2 3" key="1">
    <citation type="submission" date="2019-06" db="EMBL/GenBank/DDBJ databases">
        <title>Sequencing the genomes of 1000 actinobacteria strains.</title>
        <authorList>
            <person name="Klenk H.-P."/>
        </authorList>
    </citation>
    <scope>NUCLEOTIDE SEQUENCE [LARGE SCALE GENOMIC DNA]</scope>
    <source>
        <strain evidence="2 3">DSM 45456</strain>
    </source>
</reference>
<evidence type="ECO:0000256" key="1">
    <source>
        <dbReference type="SAM" id="MobiDB-lite"/>
    </source>
</evidence>
<proteinExistence type="predicted"/>
<name>A0A543JM49_9PSEU</name>
<feature type="region of interest" description="Disordered" evidence="1">
    <location>
        <begin position="154"/>
        <end position="188"/>
    </location>
</feature>
<accession>A0A543JM49</accession>
<dbReference type="RefSeq" id="WP_141982013.1">
    <property type="nucleotide sequence ID" value="NZ_VFPP01000001.1"/>
</dbReference>
<organism evidence="2 3">
    <name type="scientific">Saccharothrix saharensis</name>
    <dbReference type="NCBI Taxonomy" id="571190"/>
    <lineage>
        <taxon>Bacteria</taxon>
        <taxon>Bacillati</taxon>
        <taxon>Actinomycetota</taxon>
        <taxon>Actinomycetes</taxon>
        <taxon>Pseudonocardiales</taxon>
        <taxon>Pseudonocardiaceae</taxon>
        <taxon>Saccharothrix</taxon>
    </lineage>
</organism>
<keyword evidence="3" id="KW-1185">Reference proteome</keyword>
<comment type="caution">
    <text evidence="2">The sequence shown here is derived from an EMBL/GenBank/DDBJ whole genome shotgun (WGS) entry which is preliminary data.</text>
</comment>
<gene>
    <name evidence="2" type="ORF">FHX81_6361</name>
</gene>
<feature type="region of interest" description="Disordered" evidence="1">
    <location>
        <begin position="1"/>
        <end position="45"/>
    </location>
</feature>